<evidence type="ECO:0000256" key="3">
    <source>
        <dbReference type="ARBA" id="ARBA00022989"/>
    </source>
</evidence>
<feature type="transmembrane region" description="Helical" evidence="5">
    <location>
        <begin position="233"/>
        <end position="255"/>
    </location>
</feature>
<feature type="transmembrane region" description="Helical" evidence="5">
    <location>
        <begin position="105"/>
        <end position="126"/>
    </location>
</feature>
<reference evidence="6 7" key="1">
    <citation type="submission" date="2018-12" db="EMBL/GenBank/DDBJ databases">
        <authorList>
            <consortium name="Pathogen Informatics"/>
        </authorList>
    </citation>
    <scope>NUCLEOTIDE SEQUENCE [LARGE SCALE GENOMIC DNA]</scope>
    <source>
        <strain evidence="6 7">NCTC13079</strain>
    </source>
</reference>
<dbReference type="EMBL" id="LR134523">
    <property type="protein sequence ID" value="VEJ36250.1"/>
    <property type="molecule type" value="Genomic_DNA"/>
</dbReference>
<dbReference type="OrthoDB" id="9786493at2"/>
<dbReference type="PANTHER" id="PTHR30520">
    <property type="entry name" value="FORMATE TRANSPORTER-RELATED"/>
    <property type="match status" value="1"/>
</dbReference>
<dbReference type="Proteomes" id="UP000269544">
    <property type="component" value="Chromosome"/>
</dbReference>
<evidence type="ECO:0000256" key="4">
    <source>
        <dbReference type="ARBA" id="ARBA00023136"/>
    </source>
</evidence>
<feature type="transmembrane region" description="Helical" evidence="5">
    <location>
        <begin position="158"/>
        <end position="177"/>
    </location>
</feature>
<evidence type="ECO:0000313" key="6">
    <source>
        <dbReference type="EMBL" id="VEJ36250.1"/>
    </source>
</evidence>
<name>A0A3S5F7Z0_9FIRM</name>
<dbReference type="InterPro" id="IPR000292">
    <property type="entry name" value="For/NO2_transpt"/>
</dbReference>
<evidence type="ECO:0000256" key="5">
    <source>
        <dbReference type="SAM" id="Phobius"/>
    </source>
</evidence>
<sequence length="264" mass="27751">MTHTPWTQNIEAACTKKAALFSESPLRYLTRSAFAGAFLTLTTLAGFVTGDLLAAIHPALSRLAFPLVFCWGLIYILFLNGELVTSNMMYLTAGLYRRAVSLPHALGILSLCTAGNLAGAILVGTLAAQTSVLASFSAPDAMAGAVVAAKLAKPSAELFFSGVLANVFVNISILSWLSVKNEAARILCVATPIIMFVLLGLEHVVANFGSFSLVYFSGAGAAGLSAANTARQWLFAWLGNYIGGGVLIGLAYAWLNGGCKSYRD</sequence>
<evidence type="ECO:0000313" key="7">
    <source>
        <dbReference type="Proteomes" id="UP000269544"/>
    </source>
</evidence>
<accession>A0A3S5F7Z0</accession>
<keyword evidence="2 5" id="KW-0812">Transmembrane</keyword>
<dbReference type="Pfam" id="PF01226">
    <property type="entry name" value="Form_Nir_trans"/>
    <property type="match status" value="1"/>
</dbReference>
<keyword evidence="3 5" id="KW-1133">Transmembrane helix</keyword>
<evidence type="ECO:0000256" key="2">
    <source>
        <dbReference type="ARBA" id="ARBA00022692"/>
    </source>
</evidence>
<dbReference type="GO" id="GO:0015499">
    <property type="term" value="F:formate transmembrane transporter activity"/>
    <property type="evidence" value="ECO:0007669"/>
    <property type="project" value="TreeGrafter"/>
</dbReference>
<proteinExistence type="predicted"/>
<evidence type="ECO:0000256" key="1">
    <source>
        <dbReference type="ARBA" id="ARBA00004141"/>
    </source>
</evidence>
<feature type="transmembrane region" description="Helical" evidence="5">
    <location>
        <begin position="183"/>
        <end position="201"/>
    </location>
</feature>
<keyword evidence="4 5" id="KW-0472">Membrane</keyword>
<dbReference type="Gene3D" id="1.20.1080.10">
    <property type="entry name" value="Glycerol uptake facilitator protein"/>
    <property type="match status" value="1"/>
</dbReference>
<dbReference type="PANTHER" id="PTHR30520:SF8">
    <property type="entry name" value="NITRITE TRANSPORTER NIRC"/>
    <property type="match status" value="1"/>
</dbReference>
<protein>
    <submittedName>
        <fullName evidence="6">Probable nitrite transporter</fullName>
    </submittedName>
</protein>
<dbReference type="AlphaFoldDB" id="A0A3S5F7Z0"/>
<keyword evidence="7" id="KW-1185">Reference proteome</keyword>
<dbReference type="InterPro" id="IPR023271">
    <property type="entry name" value="Aquaporin-like"/>
</dbReference>
<feature type="transmembrane region" description="Helical" evidence="5">
    <location>
        <begin position="33"/>
        <end position="57"/>
    </location>
</feature>
<dbReference type="GO" id="GO:0005886">
    <property type="term" value="C:plasma membrane"/>
    <property type="evidence" value="ECO:0007669"/>
    <property type="project" value="TreeGrafter"/>
</dbReference>
<feature type="transmembrane region" description="Helical" evidence="5">
    <location>
        <begin position="63"/>
        <end position="84"/>
    </location>
</feature>
<gene>
    <name evidence="6" type="primary">nirC</name>
    <name evidence="6" type="ORF">NCTC13079_01454</name>
</gene>
<dbReference type="KEGG" id="piv:NCTC13079_01454"/>
<dbReference type="RefSeq" id="WP_126466150.1">
    <property type="nucleotide sequence ID" value="NZ_JAUSWF010000004.1"/>
</dbReference>
<comment type="subcellular location">
    <subcellularLocation>
        <location evidence="1">Membrane</location>
        <topology evidence="1">Multi-pass membrane protein</topology>
    </subcellularLocation>
</comment>
<organism evidence="6 7">
    <name type="scientific">Aedoeadaptatus ivorii</name>
    <dbReference type="NCBI Taxonomy" id="54006"/>
    <lineage>
        <taxon>Bacteria</taxon>
        <taxon>Bacillati</taxon>
        <taxon>Bacillota</taxon>
        <taxon>Tissierellia</taxon>
        <taxon>Tissierellales</taxon>
        <taxon>Peptoniphilaceae</taxon>
        <taxon>Aedoeadaptatus</taxon>
    </lineage>
</organism>